<feature type="transmembrane region" description="Helical" evidence="6">
    <location>
        <begin position="389"/>
        <end position="415"/>
    </location>
</feature>
<dbReference type="GO" id="GO:0005886">
    <property type="term" value="C:plasma membrane"/>
    <property type="evidence" value="ECO:0007669"/>
    <property type="project" value="UniProtKB-SubCell"/>
</dbReference>
<dbReference type="PROSITE" id="PS50156">
    <property type="entry name" value="SSD"/>
    <property type="match status" value="2"/>
</dbReference>
<evidence type="ECO:0000256" key="6">
    <source>
        <dbReference type="SAM" id="Phobius"/>
    </source>
</evidence>
<dbReference type="RefSeq" id="WP_085009524.1">
    <property type="nucleotide sequence ID" value="NZ_NAAD01000003.1"/>
</dbReference>
<dbReference type="InterPro" id="IPR050545">
    <property type="entry name" value="Mycobact_MmpL"/>
</dbReference>
<feature type="transmembrane region" description="Helical" evidence="6">
    <location>
        <begin position="670"/>
        <end position="688"/>
    </location>
</feature>
<reference evidence="8 9" key="1">
    <citation type="submission" date="2017-03" db="EMBL/GenBank/DDBJ databases">
        <title>Genome sequence of Geothermobacter sp. EPR-M, Deep-Sea Iron Reducer.</title>
        <authorList>
            <person name="Tully B."/>
            <person name="Savalia P."/>
            <person name="Abuyen K."/>
            <person name="Baughan C."/>
            <person name="Romero E."/>
            <person name="Ronkowski C."/>
            <person name="Torres B."/>
            <person name="Tremblay J."/>
            <person name="Trujillo A."/>
            <person name="Tyler M."/>
            <person name="Perez-Rodriguez I."/>
            <person name="Amend J."/>
        </authorList>
    </citation>
    <scope>NUCLEOTIDE SEQUENCE [LARGE SCALE GENOMIC DNA]</scope>
    <source>
        <strain evidence="8 9">EPR-M</strain>
    </source>
</reference>
<gene>
    <name evidence="8" type="ORF">B5V00_04290</name>
</gene>
<evidence type="ECO:0000256" key="5">
    <source>
        <dbReference type="ARBA" id="ARBA00023136"/>
    </source>
</evidence>
<feature type="transmembrane region" description="Helical" evidence="6">
    <location>
        <begin position="287"/>
        <end position="307"/>
    </location>
</feature>
<dbReference type="InterPro" id="IPR000731">
    <property type="entry name" value="SSD"/>
</dbReference>
<dbReference type="STRING" id="1969733.B5V00_04290"/>
<feature type="transmembrane region" description="Helical" evidence="6">
    <location>
        <begin position="446"/>
        <end position="465"/>
    </location>
</feature>
<feature type="transmembrane region" description="Helical" evidence="6">
    <location>
        <begin position="313"/>
        <end position="335"/>
    </location>
</feature>
<feature type="transmembrane region" description="Helical" evidence="6">
    <location>
        <begin position="261"/>
        <end position="280"/>
    </location>
</feature>
<dbReference type="PANTHER" id="PTHR33406:SF12">
    <property type="entry name" value="BLR2997 PROTEIN"/>
    <property type="match status" value="1"/>
</dbReference>
<evidence type="ECO:0000256" key="1">
    <source>
        <dbReference type="ARBA" id="ARBA00004651"/>
    </source>
</evidence>
<feature type="transmembrane region" description="Helical" evidence="6">
    <location>
        <begin position="365"/>
        <end position="383"/>
    </location>
</feature>
<sequence length="831" mass="93157">MRLILLSFYNRLILRRPWLALGIVLLLVVLLGRHAGDFRLDASADSLVLENDVALQTYREIRERYGSDNFLILSYTPTGELFTPDVLAGLRDLRDDLRKLQGIASVTSILDVPLLASPPIGFSDLGRGVRTLETPGVDLQLARREFLTSPLYRQLLLSPDGRTTALQLNLALDPTYEKLRKHRDALRRLLRDGMLPDSQQADLKRVERDFKVASARALDRGARLIDTIRAVLEPYRRSADLHLGGLTMIVTDMIDFIRRDLLTFGLGVLVFLVVMLATIFRQPRWVILPLLCCGAGVLVMFGILGLADWRVTVVSSNFTSLMLIITLSLTIHLVVRYHELHTLNPGVSQRSLVLSTVRSKFMPSLYTALTTVVAFASLLVSDIRPVIDFGWMMALGISVSFILSFILFPAGLALLRPRHFTPRFDLTGHLTTWCARWVIGHGRATLAVFVVLALFSLLGIQRLTVENRFIDNFRKDTEIYQGMALIDRQLGGTTPLDVLIDADPDFRADSGEPEDWEDDPFAEVGKDAGLTATSYWYNEQRIGEIRAIHNYLDQLPASGKVLSLATAMDLLRQLGGGKPLDNLMLAVIHKKLPADIDRALFAPYLSPDGNQLRFALRIIDSDPQLRRNELLQQIRRDLQDKFGIQPGRIHLSGMFVLYNNVLQSLFRSQILTLGVVFLAIMVMFLLLFRSLRLALIAIVPNLLSAAVVLGLMGWLGIPLDIMTITIAAITIGIAVDDTIHYVHRFSEEISRDLDYRAAVRRCHASVGRAMYYTSITIIIGFGILTFSNFMPTIYFGLFTGLAMAVAMFSNLTLLALLLMRIQPRHVCWLKG</sequence>
<dbReference type="SUPFAM" id="SSF82866">
    <property type="entry name" value="Multidrug efflux transporter AcrB transmembrane domain"/>
    <property type="match status" value="2"/>
</dbReference>
<dbReference type="Proteomes" id="UP000193136">
    <property type="component" value="Unassembled WGS sequence"/>
</dbReference>
<comment type="caution">
    <text evidence="8">The sequence shown here is derived from an EMBL/GenBank/DDBJ whole genome shotgun (WGS) entry which is preliminary data.</text>
</comment>
<evidence type="ECO:0000313" key="8">
    <source>
        <dbReference type="EMBL" id="ORJ62510.1"/>
    </source>
</evidence>
<evidence type="ECO:0000259" key="7">
    <source>
        <dbReference type="PROSITE" id="PS50156"/>
    </source>
</evidence>
<dbReference type="PANTHER" id="PTHR33406">
    <property type="entry name" value="MEMBRANE PROTEIN MJ1562-RELATED"/>
    <property type="match status" value="1"/>
</dbReference>
<evidence type="ECO:0000256" key="3">
    <source>
        <dbReference type="ARBA" id="ARBA00022692"/>
    </source>
</evidence>
<organism evidence="8 9">
    <name type="scientific">Geothermobacter hydrogeniphilus</name>
    <dbReference type="NCBI Taxonomy" id="1969733"/>
    <lineage>
        <taxon>Bacteria</taxon>
        <taxon>Pseudomonadati</taxon>
        <taxon>Thermodesulfobacteriota</taxon>
        <taxon>Desulfuromonadia</taxon>
        <taxon>Desulfuromonadales</taxon>
        <taxon>Geothermobacteraceae</taxon>
        <taxon>Geothermobacter</taxon>
    </lineage>
</organism>
<feature type="transmembrane region" description="Helical" evidence="6">
    <location>
        <begin position="769"/>
        <end position="787"/>
    </location>
</feature>
<dbReference type="InterPro" id="IPR004869">
    <property type="entry name" value="MMPL_dom"/>
</dbReference>
<feature type="transmembrane region" description="Helical" evidence="6">
    <location>
        <begin position="695"/>
        <end position="715"/>
    </location>
</feature>
<name>A0A1X0YBA6_9BACT</name>
<evidence type="ECO:0000313" key="9">
    <source>
        <dbReference type="Proteomes" id="UP000193136"/>
    </source>
</evidence>
<feature type="domain" description="SSD" evidence="7">
    <location>
        <begin position="693"/>
        <end position="820"/>
    </location>
</feature>
<proteinExistence type="predicted"/>
<feature type="transmembrane region" description="Helical" evidence="6">
    <location>
        <begin position="721"/>
        <end position="742"/>
    </location>
</feature>
<dbReference type="OrthoDB" id="5429313at2"/>
<feature type="transmembrane region" description="Helical" evidence="6">
    <location>
        <begin position="793"/>
        <end position="818"/>
    </location>
</feature>
<evidence type="ECO:0000256" key="4">
    <source>
        <dbReference type="ARBA" id="ARBA00022989"/>
    </source>
</evidence>
<keyword evidence="9" id="KW-1185">Reference proteome</keyword>
<dbReference type="Gene3D" id="1.20.1640.10">
    <property type="entry name" value="Multidrug efflux transporter AcrB transmembrane domain"/>
    <property type="match status" value="2"/>
</dbReference>
<keyword evidence="3 6" id="KW-0812">Transmembrane</keyword>
<protein>
    <submittedName>
        <fullName evidence="8">Transporter</fullName>
    </submittedName>
</protein>
<dbReference type="EMBL" id="NAAD01000003">
    <property type="protein sequence ID" value="ORJ62510.1"/>
    <property type="molecule type" value="Genomic_DNA"/>
</dbReference>
<comment type="subcellular location">
    <subcellularLocation>
        <location evidence="1">Cell membrane</location>
        <topology evidence="1">Multi-pass membrane protein</topology>
    </subcellularLocation>
</comment>
<accession>A0A1X0YBA6</accession>
<keyword evidence="5 6" id="KW-0472">Membrane</keyword>
<evidence type="ECO:0000256" key="2">
    <source>
        <dbReference type="ARBA" id="ARBA00022475"/>
    </source>
</evidence>
<dbReference type="AlphaFoldDB" id="A0A1X0YBA6"/>
<feature type="domain" description="SSD" evidence="7">
    <location>
        <begin position="293"/>
        <end position="414"/>
    </location>
</feature>
<keyword evidence="2" id="KW-1003">Cell membrane</keyword>
<keyword evidence="4 6" id="KW-1133">Transmembrane helix</keyword>
<dbReference type="Pfam" id="PF03176">
    <property type="entry name" value="MMPL"/>
    <property type="match status" value="2"/>
</dbReference>